<dbReference type="STRING" id="56107.Cylst_5394"/>
<evidence type="ECO:0000313" key="2">
    <source>
        <dbReference type="Proteomes" id="UP000010475"/>
    </source>
</evidence>
<accession>K9X5R4</accession>
<sequence>MISNLIAGLSILVFLGFTNSYAIYLLLAEIPTPPSQNHS</sequence>
<gene>
    <name evidence="1" type="ORF">Cylst_5394</name>
</gene>
<dbReference type="Proteomes" id="UP000010475">
    <property type="component" value="Chromosome"/>
</dbReference>
<protein>
    <submittedName>
        <fullName evidence="1">Uncharacterized protein</fullName>
    </submittedName>
</protein>
<evidence type="ECO:0000313" key="1">
    <source>
        <dbReference type="EMBL" id="AFZ27416.1"/>
    </source>
</evidence>
<organism evidence="1 2">
    <name type="scientific">Cylindrospermum stagnale PCC 7417</name>
    <dbReference type="NCBI Taxonomy" id="56107"/>
    <lineage>
        <taxon>Bacteria</taxon>
        <taxon>Bacillati</taxon>
        <taxon>Cyanobacteriota</taxon>
        <taxon>Cyanophyceae</taxon>
        <taxon>Nostocales</taxon>
        <taxon>Nostocaceae</taxon>
        <taxon>Cylindrospermum</taxon>
    </lineage>
</organism>
<dbReference type="AlphaFoldDB" id="K9X5R4"/>
<dbReference type="HOGENOM" id="CLU_3308383_0_0_3"/>
<keyword evidence="2" id="KW-1185">Reference proteome</keyword>
<dbReference type="KEGG" id="csg:Cylst_5394"/>
<dbReference type="EMBL" id="CP003642">
    <property type="protein sequence ID" value="AFZ27416.1"/>
    <property type="molecule type" value="Genomic_DNA"/>
</dbReference>
<reference evidence="1 2" key="1">
    <citation type="submission" date="2012-06" db="EMBL/GenBank/DDBJ databases">
        <title>Finished chromosome of genome of Cylindrospermum stagnale PCC 7417.</title>
        <authorList>
            <consortium name="US DOE Joint Genome Institute"/>
            <person name="Gugger M."/>
            <person name="Coursin T."/>
            <person name="Rippka R."/>
            <person name="Tandeau De Marsac N."/>
            <person name="Huntemann M."/>
            <person name="Wei C.-L."/>
            <person name="Han J."/>
            <person name="Detter J.C."/>
            <person name="Han C."/>
            <person name="Tapia R."/>
            <person name="Chen A."/>
            <person name="Kyrpides N."/>
            <person name="Mavromatis K."/>
            <person name="Markowitz V."/>
            <person name="Szeto E."/>
            <person name="Ivanova N."/>
            <person name="Pagani I."/>
            <person name="Pati A."/>
            <person name="Goodwin L."/>
            <person name="Nordberg H.P."/>
            <person name="Cantor M.N."/>
            <person name="Hua S.X."/>
            <person name="Woyke T."/>
            <person name="Kerfeld C.A."/>
        </authorList>
    </citation>
    <scope>NUCLEOTIDE SEQUENCE [LARGE SCALE GENOMIC DNA]</scope>
    <source>
        <strain evidence="1 2">PCC 7417</strain>
    </source>
</reference>
<name>K9X5R4_9NOST</name>
<proteinExistence type="predicted"/>